<feature type="region of interest" description="Disordered" evidence="2">
    <location>
        <begin position="437"/>
        <end position="466"/>
    </location>
</feature>
<feature type="region of interest" description="Disordered" evidence="2">
    <location>
        <begin position="497"/>
        <end position="740"/>
    </location>
</feature>
<dbReference type="SUPFAM" id="SSF47370">
    <property type="entry name" value="Bromodomain"/>
    <property type="match status" value="1"/>
</dbReference>
<dbReference type="Pfam" id="PF00439">
    <property type="entry name" value="Bromodomain"/>
    <property type="match status" value="1"/>
</dbReference>
<feature type="region of interest" description="Disordered" evidence="2">
    <location>
        <begin position="160"/>
        <end position="330"/>
    </location>
</feature>
<dbReference type="CDD" id="cd00167">
    <property type="entry name" value="SANT"/>
    <property type="match status" value="1"/>
</dbReference>
<feature type="domain" description="Bromo" evidence="3">
    <location>
        <begin position="328"/>
        <end position="439"/>
    </location>
</feature>
<dbReference type="SUPFAM" id="SSF46689">
    <property type="entry name" value="Homeodomain-like"/>
    <property type="match status" value="1"/>
</dbReference>
<dbReference type="SUPFAM" id="SSF53474">
    <property type="entry name" value="alpha/beta-Hydrolases"/>
    <property type="match status" value="1"/>
</dbReference>
<feature type="compositionally biased region" description="Polar residues" evidence="2">
    <location>
        <begin position="1"/>
        <end position="13"/>
    </location>
</feature>
<feature type="compositionally biased region" description="Basic and acidic residues" evidence="2">
    <location>
        <begin position="581"/>
        <end position="590"/>
    </location>
</feature>
<feature type="compositionally biased region" description="Polar residues" evidence="2">
    <location>
        <begin position="608"/>
        <end position="638"/>
    </location>
</feature>
<feature type="compositionally biased region" description="Basic residues" evidence="2">
    <location>
        <begin position="658"/>
        <end position="672"/>
    </location>
</feature>
<dbReference type="PANTHER" id="PTHR37888:SF11">
    <property type="entry name" value="DNA-BINDING BROMODOMAIN-CONTAINING PROTEIN"/>
    <property type="match status" value="1"/>
</dbReference>
<feature type="compositionally biased region" description="Low complexity" evidence="2">
    <location>
        <begin position="271"/>
        <end position="280"/>
    </location>
</feature>
<keyword evidence="6" id="KW-1185">Reference proteome</keyword>
<evidence type="ECO:0000256" key="1">
    <source>
        <dbReference type="ARBA" id="ARBA00023117"/>
    </source>
</evidence>
<evidence type="ECO:0000313" key="5">
    <source>
        <dbReference type="EMBL" id="URE29523.1"/>
    </source>
</evidence>
<dbReference type="Gene3D" id="3.40.50.1820">
    <property type="entry name" value="alpha/beta hydrolase"/>
    <property type="match status" value="1"/>
</dbReference>
<organism evidence="5 6">
    <name type="scientific">Musa troglodytarum</name>
    <name type="common">fe'i banana</name>
    <dbReference type="NCBI Taxonomy" id="320322"/>
    <lineage>
        <taxon>Eukaryota</taxon>
        <taxon>Viridiplantae</taxon>
        <taxon>Streptophyta</taxon>
        <taxon>Embryophyta</taxon>
        <taxon>Tracheophyta</taxon>
        <taxon>Spermatophyta</taxon>
        <taxon>Magnoliopsida</taxon>
        <taxon>Liliopsida</taxon>
        <taxon>Zingiberales</taxon>
        <taxon>Musaceae</taxon>
        <taxon>Musa</taxon>
    </lineage>
</organism>
<name>A0A9E7HGV6_9LILI</name>
<feature type="compositionally biased region" description="Basic and acidic residues" evidence="2">
    <location>
        <begin position="502"/>
        <end position="520"/>
    </location>
</feature>
<dbReference type="InterPro" id="IPR036427">
    <property type="entry name" value="Bromodomain-like_sf"/>
</dbReference>
<evidence type="ECO:0000256" key="2">
    <source>
        <dbReference type="SAM" id="MobiDB-lite"/>
    </source>
</evidence>
<dbReference type="Proteomes" id="UP001055439">
    <property type="component" value="Chromosome 8"/>
</dbReference>
<sequence length="950" mass="100272">MNESLTRGTQTDLKLTEGGRKKRRPSRIHCGGNGAVIPAADEMARSGDPDERDAWGTWEELLLACAVSRHGTRRWDSVSMEIQSRTAASHLVTPQGCRQRFRDLQRRFGAGGDNDGSDADPDPPADVPWLEELRRLRVAELRGELERCDLSIGSLQSKVKRLQEDRDRSVRDGESGEGKPDGDAKEEGGSPKSTPGSLAGDPIQSGGASGPSCEQSNSTDPKQKSGEGLWEAEKEAADPSTEGNEKMDEGSYNGSTGSPAAEAAARSHAMGESGESIAESKGGGGGGGGEGEESSDVQSSASLSRSRRRKVVPDGGGEEPEAGDASILNERAAAESQPLVSLLRIIRSDEYGPVFERRLGSQDCVRYRSLIRHHVDLEMVRAKLDRLESGCSYATAEFFRDMLLLCTNAVVFYAKGSPEAVAAVNLRRLLAKEMTSAFRRPKEPTVPPPPPPAPQPEPTDSKPKLEPDLPVALLEKPLSPTPLIVCRKRSSISNKPAVAVVNEERDEKADPGRKELDNEVKNPQGRTTNEKSGPTGTTRGLRTTKVRGGNGGGGPAAKKPNLAPAPTLKSKSLENVPTVEEAVKPDKKNCDGGGAGTGTAPAPASSAKKQSATSFLNRMKRSSNGTLMEMLKTSSSSAGGIANGMEQKDAKGDDRKDQRSRRGAGGRGGPRKRAAETGGGSAKRSVGRPPKRAAAPPPPPPPAKRAREAAEAPTRTSASAPRKRGRSGGGGMESVTVQTSDGVTLHTRLFKPSEPPISDLVVVLVHPYTVLGGFQGLLRGIATGLAGRGYRAVTFDMRGAGRSAGRASLFGSAEIQDVIAVCKWVSDTLSPRGIVLVGSSAGAPVAGSAVDKIDQVVGYVSIGYPFGLMASILFGRHHEAILKSKKPKLFIMGTKDGFTSVKQLQNKLKSAAGTVDVHLIEGVGHFQMEGPAFDSQMVGFISTFAQSLQG</sequence>
<feature type="compositionally biased region" description="Low complexity" evidence="2">
    <location>
        <begin position="556"/>
        <end position="566"/>
    </location>
</feature>
<dbReference type="Gene3D" id="1.20.920.10">
    <property type="entry name" value="Bromodomain-like"/>
    <property type="match status" value="1"/>
</dbReference>
<feature type="region of interest" description="Disordered" evidence="2">
    <location>
        <begin position="1"/>
        <end position="34"/>
    </location>
</feature>
<dbReference type="Pfam" id="PF00249">
    <property type="entry name" value="Myb_DNA-binding"/>
    <property type="match status" value="1"/>
</dbReference>
<dbReference type="InterPro" id="IPR000383">
    <property type="entry name" value="Xaa-Pro-like_dom"/>
</dbReference>
<dbReference type="SMART" id="SM00297">
    <property type="entry name" value="BROMO"/>
    <property type="match status" value="1"/>
</dbReference>
<evidence type="ECO:0000259" key="3">
    <source>
        <dbReference type="SMART" id="SM00297"/>
    </source>
</evidence>
<dbReference type="OrthoDB" id="1742084at2759"/>
<dbReference type="Pfam" id="PF02129">
    <property type="entry name" value="Peptidase_S15"/>
    <property type="match status" value="1"/>
</dbReference>
<feature type="compositionally biased region" description="Basic and acidic residues" evidence="2">
    <location>
        <begin position="221"/>
        <end position="249"/>
    </location>
</feature>
<dbReference type="SMART" id="SM00717">
    <property type="entry name" value="SANT"/>
    <property type="match status" value="1"/>
</dbReference>
<dbReference type="AlphaFoldDB" id="A0A9E7HGV6"/>
<protein>
    <submittedName>
        <fullName evidence="5">BROMO</fullName>
    </submittedName>
</protein>
<dbReference type="PANTHER" id="PTHR37888">
    <property type="entry name" value="DNA-BINDING BROMODOMAIN-CONTAINING PROTEIN"/>
    <property type="match status" value="1"/>
</dbReference>
<gene>
    <name evidence="5" type="ORF">MUK42_06929</name>
</gene>
<feature type="compositionally biased region" description="Pro residues" evidence="2">
    <location>
        <begin position="444"/>
        <end position="457"/>
    </location>
</feature>
<reference evidence="5" key="1">
    <citation type="submission" date="2022-05" db="EMBL/GenBank/DDBJ databases">
        <title>The Musa troglodytarum L. genome provides insights into the mechanism of non-climacteric behaviour and enrichment of carotenoids.</title>
        <authorList>
            <person name="Wang J."/>
        </authorList>
    </citation>
    <scope>NUCLEOTIDE SEQUENCE</scope>
    <source>
        <tissue evidence="5">Leaf</tissue>
    </source>
</reference>
<dbReference type="InterPro" id="IPR001487">
    <property type="entry name" value="Bromodomain"/>
</dbReference>
<keyword evidence="1" id="KW-0103">Bromodomain</keyword>
<feature type="compositionally biased region" description="Basic and acidic residues" evidence="2">
    <location>
        <begin position="646"/>
        <end position="657"/>
    </location>
</feature>
<evidence type="ECO:0000259" key="4">
    <source>
        <dbReference type="SMART" id="SM00717"/>
    </source>
</evidence>
<feature type="domain" description="Myb-like" evidence="4">
    <location>
        <begin position="51"/>
        <end position="107"/>
    </location>
</feature>
<feature type="compositionally biased region" description="Basic and acidic residues" evidence="2">
    <location>
        <begin position="161"/>
        <end position="189"/>
    </location>
</feature>
<dbReference type="InterPro" id="IPR009057">
    <property type="entry name" value="Homeodomain-like_sf"/>
</dbReference>
<dbReference type="InterPro" id="IPR001005">
    <property type="entry name" value="SANT/Myb"/>
</dbReference>
<accession>A0A9E7HGV6</accession>
<feature type="compositionally biased region" description="Low complexity" evidence="2">
    <location>
        <begin position="711"/>
        <end position="720"/>
    </location>
</feature>
<feature type="compositionally biased region" description="Low complexity" evidence="2">
    <location>
        <begin position="598"/>
        <end position="607"/>
    </location>
</feature>
<evidence type="ECO:0000313" key="6">
    <source>
        <dbReference type="Proteomes" id="UP001055439"/>
    </source>
</evidence>
<feature type="region of interest" description="Disordered" evidence="2">
    <location>
        <begin position="107"/>
        <end position="128"/>
    </location>
</feature>
<dbReference type="InterPro" id="IPR029058">
    <property type="entry name" value="AB_hydrolase_fold"/>
</dbReference>
<dbReference type="GO" id="GO:0016787">
    <property type="term" value="F:hydrolase activity"/>
    <property type="evidence" value="ECO:0007669"/>
    <property type="project" value="InterPro"/>
</dbReference>
<dbReference type="EMBL" id="CP097510">
    <property type="protein sequence ID" value="URE29523.1"/>
    <property type="molecule type" value="Genomic_DNA"/>
</dbReference>
<proteinExistence type="predicted"/>
<feature type="compositionally biased region" description="Low complexity" evidence="2">
    <location>
        <begin position="533"/>
        <end position="547"/>
    </location>
</feature>
<dbReference type="CDD" id="cd04369">
    <property type="entry name" value="Bromodomain"/>
    <property type="match status" value="1"/>
</dbReference>